<feature type="region of interest" description="Disordered" evidence="3">
    <location>
        <begin position="486"/>
        <end position="547"/>
    </location>
</feature>
<dbReference type="RefSeq" id="XP_064656751.1">
    <property type="nucleotide sequence ID" value="XM_064804909.1"/>
</dbReference>
<feature type="domain" description="GED" evidence="4">
    <location>
        <begin position="749"/>
        <end position="842"/>
    </location>
</feature>
<feature type="compositionally biased region" description="Basic and acidic residues" evidence="3">
    <location>
        <begin position="29"/>
        <end position="51"/>
    </location>
</feature>
<dbReference type="PANTHER" id="PTHR11566:SF131">
    <property type="entry name" value="GTPASE, PUTATIVE (AFU_ORTHOLOGUE AFUA_6G07630)-RELATED"/>
    <property type="match status" value="1"/>
</dbReference>
<sequence length="843" mass="93073">MSPSGHRENQPISGSTVRNDEDVDMLNNRVEDAAAHQDDSSTGGEHCRDSSSDALTDVPKATTSETISTSFVQPRTLIRTIGKLESLGIDKTLPSLPKVVVVGDQSHGKSSVIEAICDISLPRNSGTCTRVPFELRTSTSNTEWSCKVSLVYKYTHSRSTNDVSWKKLDTPNIVPFTSVQSKVSLEQVLRLAQVAILSPDRDAAAILQANNPAQATTLKFSCNVVRLEIASSKLPELALYDLPGAISVTEKPEDQYLVRFVDRLLSIYVSASKSIVLLAAAANVDVNTSKTFGIIRDQEAVNRCMGVITKPDLIDRGKDTMTRVRNMLEGKTDWTLEHGWYITKQPTQEELDDGDVTREKTKESEEALFHLPMWSDIVNACPSRLGIQNLQNALSQKLTAHILADLPEINARVQGKLNEVEAELAGFPEQAVAPSMEVHHEADKVAKCIETNLKGSAMCNDFRDEYKSIIEELEKKFNEARPQLTMATPGFKAPPICIGSDDSDEEMSGTPTPRHAKSRKRNDGRGTPMPMRPSQTPSARKAARPETNGIASRTANTAANAAANADTNAPAVFDLAQVRQAYASGNNAGIPGGISTEVTEVLCLKCLEGTASIVDGSLRRIQKHMVDSLASFVHTTLSSHEGTKLFGEAEGIVEELLVEVFEAETASIHNDVARELYAPTVTDKEGFEVKKEAKLAELQQARTLRRVREFFDVEDSKRVKQTSPEERERKAEDKKWVEANLPKDPHHEMIKAMVTPMAYYDIACARITDNLRMKLEYGLMRPLQQDLRAKLLEGLRVTDAAYCADLLAEDPRREQRRRDLLVEKGKLVQALEELDNCRTTAEV</sequence>
<dbReference type="InterPro" id="IPR027417">
    <property type="entry name" value="P-loop_NTPase"/>
</dbReference>
<proteinExistence type="predicted"/>
<dbReference type="SMART" id="SM00053">
    <property type="entry name" value="DYNc"/>
    <property type="match status" value="1"/>
</dbReference>
<dbReference type="PROSITE" id="PS51388">
    <property type="entry name" value="GED"/>
    <property type="match status" value="1"/>
</dbReference>
<dbReference type="Gene3D" id="1.20.120.1240">
    <property type="entry name" value="Dynamin, middle domain"/>
    <property type="match status" value="1"/>
</dbReference>
<dbReference type="InterPro" id="IPR022812">
    <property type="entry name" value="Dynamin"/>
</dbReference>
<evidence type="ECO:0000256" key="2">
    <source>
        <dbReference type="ARBA" id="ARBA00023134"/>
    </source>
</evidence>
<feature type="region of interest" description="Disordered" evidence="3">
    <location>
        <begin position="1"/>
        <end position="67"/>
    </location>
</feature>
<evidence type="ECO:0000259" key="4">
    <source>
        <dbReference type="PROSITE" id="PS51388"/>
    </source>
</evidence>
<keyword evidence="1" id="KW-0547">Nucleotide-binding</keyword>
<dbReference type="GO" id="GO:0003924">
    <property type="term" value="F:GTPase activity"/>
    <property type="evidence" value="ECO:0007669"/>
    <property type="project" value="InterPro"/>
</dbReference>
<dbReference type="GeneID" id="89929008"/>
<dbReference type="GO" id="GO:0005874">
    <property type="term" value="C:microtubule"/>
    <property type="evidence" value="ECO:0007669"/>
    <property type="project" value="TreeGrafter"/>
</dbReference>
<dbReference type="GO" id="GO:0005737">
    <property type="term" value="C:cytoplasm"/>
    <property type="evidence" value="ECO:0007669"/>
    <property type="project" value="TreeGrafter"/>
</dbReference>
<dbReference type="PANTHER" id="PTHR11566">
    <property type="entry name" value="DYNAMIN"/>
    <property type="match status" value="1"/>
</dbReference>
<evidence type="ECO:0000313" key="5">
    <source>
        <dbReference type="EMBL" id="KAK5166943.1"/>
    </source>
</evidence>
<dbReference type="AlphaFoldDB" id="A0AAV9P6Q5"/>
<name>A0AAV9P6Q5_9PEZI</name>
<dbReference type="InterPro" id="IPR020850">
    <property type="entry name" value="GED_dom"/>
</dbReference>
<keyword evidence="2" id="KW-0342">GTP-binding</keyword>
<keyword evidence="6" id="KW-1185">Reference proteome</keyword>
<dbReference type="Pfam" id="PF02212">
    <property type="entry name" value="GED"/>
    <property type="match status" value="1"/>
</dbReference>
<dbReference type="InterPro" id="IPR003130">
    <property type="entry name" value="GED"/>
</dbReference>
<dbReference type="EMBL" id="JAVRRT010000012">
    <property type="protein sequence ID" value="KAK5166943.1"/>
    <property type="molecule type" value="Genomic_DNA"/>
</dbReference>
<dbReference type="GO" id="GO:0008017">
    <property type="term" value="F:microtubule binding"/>
    <property type="evidence" value="ECO:0007669"/>
    <property type="project" value="TreeGrafter"/>
</dbReference>
<dbReference type="Gene3D" id="3.40.50.300">
    <property type="entry name" value="P-loop containing nucleotide triphosphate hydrolases"/>
    <property type="match status" value="1"/>
</dbReference>
<evidence type="ECO:0000256" key="3">
    <source>
        <dbReference type="SAM" id="MobiDB-lite"/>
    </source>
</evidence>
<comment type="caution">
    <text evidence="5">The sequence shown here is derived from an EMBL/GenBank/DDBJ whole genome shotgun (WGS) entry which is preliminary data.</text>
</comment>
<dbReference type="SUPFAM" id="SSF52540">
    <property type="entry name" value="P-loop containing nucleoside triphosphate hydrolases"/>
    <property type="match status" value="1"/>
</dbReference>
<dbReference type="InterPro" id="IPR045063">
    <property type="entry name" value="Dynamin_N"/>
</dbReference>
<organism evidence="5 6">
    <name type="scientific">Saxophila tyrrhenica</name>
    <dbReference type="NCBI Taxonomy" id="1690608"/>
    <lineage>
        <taxon>Eukaryota</taxon>
        <taxon>Fungi</taxon>
        <taxon>Dikarya</taxon>
        <taxon>Ascomycota</taxon>
        <taxon>Pezizomycotina</taxon>
        <taxon>Dothideomycetes</taxon>
        <taxon>Dothideomycetidae</taxon>
        <taxon>Mycosphaerellales</taxon>
        <taxon>Extremaceae</taxon>
        <taxon>Saxophila</taxon>
    </lineage>
</organism>
<dbReference type="Pfam" id="PF00350">
    <property type="entry name" value="Dynamin_N"/>
    <property type="match status" value="1"/>
</dbReference>
<accession>A0AAV9P6Q5</accession>
<evidence type="ECO:0000313" key="6">
    <source>
        <dbReference type="Proteomes" id="UP001337655"/>
    </source>
</evidence>
<dbReference type="GO" id="GO:0005525">
    <property type="term" value="F:GTP binding"/>
    <property type="evidence" value="ECO:0007669"/>
    <property type="project" value="InterPro"/>
</dbReference>
<dbReference type="InterPro" id="IPR001401">
    <property type="entry name" value="Dynamin_GTPase"/>
</dbReference>
<gene>
    <name evidence="5" type="ORF">LTR77_007672</name>
</gene>
<dbReference type="CDD" id="cd08771">
    <property type="entry name" value="DLP_1"/>
    <property type="match status" value="1"/>
</dbReference>
<dbReference type="PRINTS" id="PR00195">
    <property type="entry name" value="DYNAMIN"/>
</dbReference>
<dbReference type="GO" id="GO:0031623">
    <property type="term" value="P:receptor internalization"/>
    <property type="evidence" value="ECO:0007669"/>
    <property type="project" value="TreeGrafter"/>
</dbReference>
<dbReference type="InterPro" id="IPR000375">
    <property type="entry name" value="Dynamin_stalk"/>
</dbReference>
<evidence type="ECO:0000256" key="1">
    <source>
        <dbReference type="ARBA" id="ARBA00022741"/>
    </source>
</evidence>
<protein>
    <recommendedName>
        <fullName evidence="4">GED domain-containing protein</fullName>
    </recommendedName>
</protein>
<dbReference type="Proteomes" id="UP001337655">
    <property type="component" value="Unassembled WGS sequence"/>
</dbReference>
<reference evidence="5 6" key="1">
    <citation type="submission" date="2023-08" db="EMBL/GenBank/DDBJ databases">
        <title>Black Yeasts Isolated from many extreme environments.</title>
        <authorList>
            <person name="Coleine C."/>
            <person name="Stajich J.E."/>
            <person name="Selbmann L."/>
        </authorList>
    </citation>
    <scope>NUCLEOTIDE SEQUENCE [LARGE SCALE GENOMIC DNA]</scope>
    <source>
        <strain evidence="5 6">CCFEE 5935</strain>
    </source>
</reference>
<dbReference type="GO" id="GO:0005886">
    <property type="term" value="C:plasma membrane"/>
    <property type="evidence" value="ECO:0007669"/>
    <property type="project" value="TreeGrafter"/>
</dbReference>
<dbReference type="Pfam" id="PF01031">
    <property type="entry name" value="Dynamin_M"/>
    <property type="match status" value="1"/>
</dbReference>